<name>A0A1F4UK99_UNCKA</name>
<proteinExistence type="predicted"/>
<evidence type="ECO:0000313" key="3">
    <source>
        <dbReference type="Proteomes" id="UP000176583"/>
    </source>
</evidence>
<comment type="caution">
    <text evidence="2">The sequence shown here is derived from an EMBL/GenBank/DDBJ whole genome shotgun (WGS) entry which is preliminary data.</text>
</comment>
<feature type="transmembrane region" description="Helical" evidence="1">
    <location>
        <begin position="45"/>
        <end position="67"/>
    </location>
</feature>
<gene>
    <name evidence="2" type="ORF">A2V54_00515</name>
</gene>
<evidence type="ECO:0000313" key="2">
    <source>
        <dbReference type="EMBL" id="OGC44633.1"/>
    </source>
</evidence>
<keyword evidence="1" id="KW-1133">Transmembrane helix</keyword>
<evidence type="ECO:0000256" key="1">
    <source>
        <dbReference type="SAM" id="Phobius"/>
    </source>
</evidence>
<keyword evidence="1" id="KW-0472">Membrane</keyword>
<dbReference type="EMBL" id="MEUW01000013">
    <property type="protein sequence ID" value="OGC44633.1"/>
    <property type="molecule type" value="Genomic_DNA"/>
</dbReference>
<organism evidence="2 3">
    <name type="scientific">candidate division WWE3 bacterium RBG_19FT_COMBO_53_11</name>
    <dbReference type="NCBI Taxonomy" id="1802613"/>
    <lineage>
        <taxon>Bacteria</taxon>
        <taxon>Katanobacteria</taxon>
    </lineage>
</organism>
<dbReference type="Proteomes" id="UP000176583">
    <property type="component" value="Unassembled WGS sequence"/>
</dbReference>
<protein>
    <submittedName>
        <fullName evidence="2">Uncharacterized protein</fullName>
    </submittedName>
</protein>
<sequence length="513" mass="57496">MQRRGTFTFELNFGKILVVIGLVVIGILLWAAAPLPIVRAILFDLFWMHPTGWALTVIAILIVIGVYSIDNNQYDEPGGATWIIGILLAAGLIGYAILSPALAKRYLVQDLKPTALETLPETTEVRYLPMPVAERYGANKIQDPRHHLGDMDPLDTAEGIAWAAPRIPTGFWNTLTGQTDGFAVVNPDGSVDTILQPMRYGEGMEITDRITWPLWRMRYTVDLPEFYYLQIDGEVVAMAPYVAYRYQFPVRVPYWGGVFVVHADGQIEDLTPEAATADPRFEGQRLYPEALALRIAKAWAYRGGISNAWFTHRDQTEVPHIDGEDNQMPYLIPTDQGPMWFVGMEPYGPAYSIFKILFVDAHDGSIRLYELPAESGMMSPNRARGYVRAAFPTYQWYQSGESSSGNLFAVEPRPLTRDGVLYWQMSITNIDYAGVTQTVLVNAENNGVVYFENLEEINRFLDGTFSGRAPNGVPQQSTAGLTPQVSSSSELDMMSDEELWSLLEQILQELKSR</sequence>
<keyword evidence="1" id="KW-0812">Transmembrane</keyword>
<accession>A0A1F4UK99</accession>
<feature type="transmembrane region" description="Helical" evidence="1">
    <location>
        <begin position="79"/>
        <end position="98"/>
    </location>
</feature>
<reference evidence="2 3" key="1">
    <citation type="journal article" date="2016" name="Nat. Commun.">
        <title>Thousands of microbial genomes shed light on interconnected biogeochemical processes in an aquifer system.</title>
        <authorList>
            <person name="Anantharaman K."/>
            <person name="Brown C.T."/>
            <person name="Hug L.A."/>
            <person name="Sharon I."/>
            <person name="Castelle C.J."/>
            <person name="Probst A.J."/>
            <person name="Thomas B.C."/>
            <person name="Singh A."/>
            <person name="Wilkins M.J."/>
            <person name="Karaoz U."/>
            <person name="Brodie E.L."/>
            <person name="Williams K.H."/>
            <person name="Hubbard S.S."/>
            <person name="Banfield J.F."/>
        </authorList>
    </citation>
    <scope>NUCLEOTIDE SEQUENCE [LARGE SCALE GENOMIC DNA]</scope>
</reference>
<feature type="transmembrane region" description="Helical" evidence="1">
    <location>
        <begin position="12"/>
        <end position="33"/>
    </location>
</feature>
<dbReference type="STRING" id="1802613.A2V54_00515"/>
<dbReference type="AlphaFoldDB" id="A0A1F4UK99"/>